<comment type="pathway">
    <text evidence="8">Protein modification; lipoprotein biosynthesis (N-acyl transfer).</text>
</comment>
<evidence type="ECO:0000256" key="7">
    <source>
        <dbReference type="ARBA" id="ARBA00023315"/>
    </source>
</evidence>
<feature type="domain" description="CN hydrolase" evidence="9">
    <location>
        <begin position="218"/>
        <end position="474"/>
    </location>
</feature>
<evidence type="ECO:0000256" key="4">
    <source>
        <dbReference type="ARBA" id="ARBA00022692"/>
    </source>
</evidence>
<keyword evidence="2 8" id="KW-1003">Cell membrane</keyword>
<dbReference type="Pfam" id="PF20154">
    <property type="entry name" value="LNT_N"/>
    <property type="match status" value="1"/>
</dbReference>
<evidence type="ECO:0000256" key="5">
    <source>
        <dbReference type="ARBA" id="ARBA00022989"/>
    </source>
</evidence>
<dbReference type="NCBIfam" id="TIGR00546">
    <property type="entry name" value="lnt"/>
    <property type="match status" value="1"/>
</dbReference>
<evidence type="ECO:0000256" key="2">
    <source>
        <dbReference type="ARBA" id="ARBA00022475"/>
    </source>
</evidence>
<dbReference type="CDD" id="cd07571">
    <property type="entry name" value="ALP_N-acyl_transferase"/>
    <property type="match status" value="1"/>
</dbReference>
<dbReference type="PROSITE" id="PS50263">
    <property type="entry name" value="CN_HYDROLASE"/>
    <property type="match status" value="1"/>
</dbReference>
<reference evidence="11" key="1">
    <citation type="journal article" date="2019" name="Int. J. Syst. Evol. Microbiol.">
        <title>The Global Catalogue of Microorganisms (GCM) 10K type strain sequencing project: providing services to taxonomists for standard genome sequencing and annotation.</title>
        <authorList>
            <consortium name="The Broad Institute Genomics Platform"/>
            <consortium name="The Broad Institute Genome Sequencing Center for Infectious Disease"/>
            <person name="Wu L."/>
            <person name="Ma J."/>
        </authorList>
    </citation>
    <scope>NUCLEOTIDE SEQUENCE [LARGE SCALE GENOMIC DNA]</scope>
    <source>
        <strain evidence="11">DFY28</strain>
    </source>
</reference>
<evidence type="ECO:0000259" key="9">
    <source>
        <dbReference type="PROSITE" id="PS50263"/>
    </source>
</evidence>
<keyword evidence="5 8" id="KW-1133">Transmembrane helix</keyword>
<dbReference type="RefSeq" id="WP_128220759.1">
    <property type="nucleotide sequence ID" value="NZ_CP034929.1"/>
</dbReference>
<keyword evidence="7 8" id="KW-0012">Acyltransferase</keyword>
<gene>
    <name evidence="8 10" type="primary">lnt</name>
    <name evidence="10" type="ORF">ACFPWU_02140</name>
</gene>
<dbReference type="EMBL" id="JBHSQI010000001">
    <property type="protein sequence ID" value="MFC6152464.1"/>
    <property type="molecule type" value="Genomic_DNA"/>
</dbReference>
<evidence type="ECO:0000313" key="11">
    <source>
        <dbReference type="Proteomes" id="UP001596098"/>
    </source>
</evidence>
<comment type="caution">
    <text evidence="8">Lacks conserved residue(s) required for the propagation of feature annotation.</text>
</comment>
<proteinExistence type="inferred from homology"/>
<dbReference type="SUPFAM" id="SSF56317">
    <property type="entry name" value="Carbon-nitrogen hydrolase"/>
    <property type="match status" value="1"/>
</dbReference>
<evidence type="ECO:0000256" key="1">
    <source>
        <dbReference type="ARBA" id="ARBA00004651"/>
    </source>
</evidence>
<evidence type="ECO:0000256" key="8">
    <source>
        <dbReference type="HAMAP-Rule" id="MF_01148"/>
    </source>
</evidence>
<dbReference type="EC" id="2.3.1.269" evidence="8"/>
<dbReference type="InterPro" id="IPR004563">
    <property type="entry name" value="Apolipo_AcylTrfase"/>
</dbReference>
<dbReference type="Gene3D" id="3.60.110.10">
    <property type="entry name" value="Carbon-nitrogen hydrolase"/>
    <property type="match status" value="1"/>
</dbReference>
<dbReference type="HAMAP" id="MF_01148">
    <property type="entry name" value="Lnt"/>
    <property type="match status" value="1"/>
</dbReference>
<feature type="transmembrane region" description="Helical" evidence="8">
    <location>
        <begin position="179"/>
        <end position="198"/>
    </location>
</feature>
<feature type="transmembrane region" description="Helical" evidence="8">
    <location>
        <begin position="78"/>
        <end position="100"/>
    </location>
</feature>
<comment type="caution">
    <text evidence="10">The sequence shown here is derived from an EMBL/GenBank/DDBJ whole genome shotgun (WGS) entry which is preliminary data.</text>
</comment>
<dbReference type="PANTHER" id="PTHR38686">
    <property type="entry name" value="APOLIPOPROTEIN N-ACYLTRANSFERASE"/>
    <property type="match status" value="1"/>
</dbReference>
<dbReference type="InterPro" id="IPR045378">
    <property type="entry name" value="LNT_N"/>
</dbReference>
<keyword evidence="3 8" id="KW-0808">Transferase</keyword>
<feature type="transmembrane region" description="Helical" evidence="8">
    <location>
        <begin position="148"/>
        <end position="172"/>
    </location>
</feature>
<evidence type="ECO:0000256" key="6">
    <source>
        <dbReference type="ARBA" id="ARBA00023136"/>
    </source>
</evidence>
<name>A0ABW1QSK6_9ACTN</name>
<feature type="transmembrane region" description="Helical" evidence="8">
    <location>
        <begin position="54"/>
        <end position="72"/>
    </location>
</feature>
<dbReference type="Proteomes" id="UP001596098">
    <property type="component" value="Unassembled WGS sequence"/>
</dbReference>
<dbReference type="PANTHER" id="PTHR38686:SF1">
    <property type="entry name" value="APOLIPOPROTEIN N-ACYLTRANSFERASE"/>
    <property type="match status" value="1"/>
</dbReference>
<keyword evidence="4 8" id="KW-0812">Transmembrane</keyword>
<evidence type="ECO:0000256" key="3">
    <source>
        <dbReference type="ARBA" id="ARBA00022679"/>
    </source>
</evidence>
<comment type="function">
    <text evidence="8">Catalyzes the phospholipid dependent N-acylation of the N-terminal cysteine of apolipoprotein, the last step in lipoprotein maturation.</text>
</comment>
<dbReference type="GO" id="GO:0016746">
    <property type="term" value="F:acyltransferase activity"/>
    <property type="evidence" value="ECO:0007669"/>
    <property type="project" value="UniProtKB-KW"/>
</dbReference>
<dbReference type="InterPro" id="IPR036526">
    <property type="entry name" value="C-N_Hydrolase_sf"/>
</dbReference>
<sequence>MTVVNVLLRLLVAALSGLALSGAFEPLAHTWMAPLAVAGLALGVHGLRARSAWLVGLVFGVAYFFTLQWWMRAVGPDAWFGLSALEAAFYAPLASAWAALQSRGRWWPWWCAVVWVAVESVRCTWPFSGMPWGRLSYSVADSVWAPGLPWLGFTGTSLLLCLLGTCLAALLLSPRRHSLTRVGVMSALLCATLLPWGVRGAYSSIDDGAGERAVVAVVQGDVPGAGDDLVSVHREVTDNHVRASVALADAVERGEVERPAFVVWPENSTAVDPFSNSRTRSGIEEAVRELGVPVLVGAMVDDVRDDRVLNQGVVWDPVTGPSERYTKWHPVPFGEYVPWRDLVFKQNLGRLHEVGRDMLSGDRTEPLSIAGIEVADAICFDVAYDDGIHAQVRNGAELLVVQTSNATFIHTDQVDQQYAITRLRALETGRSLAVASTNGISGIVGPDGSTIARAAKRSTETVVEEVVLRAAVTPAVRMDAWPGRLSVLASIVVLGGPLLSRTMAYIRRRNSRAPSPEVIT</sequence>
<protein>
    <recommendedName>
        <fullName evidence="8">Apolipoprotein N-acyltransferase</fullName>
        <shortName evidence="8">ALP N-acyltransferase</shortName>
        <ecNumber evidence="8">2.3.1.269</ecNumber>
    </recommendedName>
</protein>
<comment type="similarity">
    <text evidence="8">Belongs to the CN hydrolase family. Apolipoprotein N-acyltransferase subfamily.</text>
</comment>
<organism evidence="10 11">
    <name type="scientific">Nocardioides yefusunii</name>
    <dbReference type="NCBI Taxonomy" id="2500546"/>
    <lineage>
        <taxon>Bacteria</taxon>
        <taxon>Bacillati</taxon>
        <taxon>Actinomycetota</taxon>
        <taxon>Actinomycetes</taxon>
        <taxon>Propionibacteriales</taxon>
        <taxon>Nocardioidaceae</taxon>
        <taxon>Nocardioides</taxon>
    </lineage>
</organism>
<accession>A0ABW1QSK6</accession>
<keyword evidence="6 8" id="KW-0472">Membrane</keyword>
<dbReference type="InterPro" id="IPR003010">
    <property type="entry name" value="C-N_Hydrolase"/>
</dbReference>
<comment type="subcellular location">
    <subcellularLocation>
        <location evidence="1 8">Cell membrane</location>
        <topology evidence="1 8">Multi-pass membrane protein</topology>
    </subcellularLocation>
</comment>
<dbReference type="Pfam" id="PF00795">
    <property type="entry name" value="CN_hydrolase"/>
    <property type="match status" value="1"/>
</dbReference>
<evidence type="ECO:0000313" key="10">
    <source>
        <dbReference type="EMBL" id="MFC6152464.1"/>
    </source>
</evidence>
<comment type="catalytic activity">
    <reaction evidence="8">
        <text>N-terminal S-1,2-diacyl-sn-glyceryl-L-cysteinyl-[lipoprotein] + a glycerophospholipid = N-acyl-S-1,2-diacyl-sn-glyceryl-L-cysteinyl-[lipoprotein] + a 2-acyl-sn-glycero-3-phospholipid + H(+)</text>
        <dbReference type="Rhea" id="RHEA:48228"/>
        <dbReference type="Rhea" id="RHEA-COMP:14681"/>
        <dbReference type="Rhea" id="RHEA-COMP:14684"/>
        <dbReference type="ChEBI" id="CHEBI:15378"/>
        <dbReference type="ChEBI" id="CHEBI:136912"/>
        <dbReference type="ChEBI" id="CHEBI:140656"/>
        <dbReference type="ChEBI" id="CHEBI:140657"/>
        <dbReference type="ChEBI" id="CHEBI:140660"/>
        <dbReference type="EC" id="2.3.1.269"/>
    </reaction>
</comment>
<keyword evidence="11" id="KW-1185">Reference proteome</keyword>